<evidence type="ECO:0000313" key="1">
    <source>
        <dbReference type="EMBL" id="CAF1331443.1"/>
    </source>
</evidence>
<reference evidence="1" key="1">
    <citation type="submission" date="2021-02" db="EMBL/GenBank/DDBJ databases">
        <authorList>
            <person name="Nowell W R."/>
        </authorList>
    </citation>
    <scope>NUCLEOTIDE SEQUENCE</scope>
</reference>
<evidence type="ECO:0000313" key="3">
    <source>
        <dbReference type="Proteomes" id="UP000677228"/>
    </source>
</evidence>
<protein>
    <submittedName>
        <fullName evidence="1">Uncharacterized protein</fullName>
    </submittedName>
</protein>
<name>A0A8S2EWA2_9BILA</name>
<comment type="caution">
    <text evidence="1">The sequence shown here is derived from an EMBL/GenBank/DDBJ whole genome shotgun (WGS) entry which is preliminary data.</text>
</comment>
<dbReference type="Proteomes" id="UP000682733">
    <property type="component" value="Unassembled WGS sequence"/>
</dbReference>
<feature type="non-terminal residue" evidence="1">
    <location>
        <position position="1"/>
    </location>
</feature>
<organism evidence="1 3">
    <name type="scientific">Didymodactylos carnosus</name>
    <dbReference type="NCBI Taxonomy" id="1234261"/>
    <lineage>
        <taxon>Eukaryota</taxon>
        <taxon>Metazoa</taxon>
        <taxon>Spiralia</taxon>
        <taxon>Gnathifera</taxon>
        <taxon>Rotifera</taxon>
        <taxon>Eurotatoria</taxon>
        <taxon>Bdelloidea</taxon>
        <taxon>Philodinida</taxon>
        <taxon>Philodinidae</taxon>
        <taxon>Didymodactylos</taxon>
    </lineage>
</organism>
<evidence type="ECO:0000313" key="2">
    <source>
        <dbReference type="EMBL" id="CAF4142924.1"/>
    </source>
</evidence>
<gene>
    <name evidence="1" type="ORF">OVA965_LOCUS29908</name>
    <name evidence="2" type="ORF">TMI583_LOCUS30702</name>
</gene>
<dbReference type="AlphaFoldDB" id="A0A8S2EWA2"/>
<dbReference type="EMBL" id="CAJNOK010021370">
    <property type="protein sequence ID" value="CAF1331443.1"/>
    <property type="molecule type" value="Genomic_DNA"/>
</dbReference>
<proteinExistence type="predicted"/>
<dbReference type="Proteomes" id="UP000677228">
    <property type="component" value="Unassembled WGS sequence"/>
</dbReference>
<sequence length="155" mass="18040">LTGIVFGEIKDDDQLHISLSTSGEYNISIGNRQWLQSSRTAFYANNYWYSTENNTLTLIRTSMLSGQDEFGNWQDMIYLWKLSSVNITTRIRTYLNQQFILFYQDFNQELSSGTMQLGMDLVRTVFPSFMIQSNDIKRGYISYGGKELCSLDMQR</sequence>
<dbReference type="EMBL" id="CAJOBA010042993">
    <property type="protein sequence ID" value="CAF4142924.1"/>
    <property type="molecule type" value="Genomic_DNA"/>
</dbReference>
<accession>A0A8S2EWA2</accession>